<evidence type="ECO:0000256" key="5">
    <source>
        <dbReference type="ARBA" id="ARBA00022692"/>
    </source>
</evidence>
<evidence type="ECO:0000256" key="8">
    <source>
        <dbReference type="ARBA" id="ARBA00023136"/>
    </source>
</evidence>
<dbReference type="OrthoDB" id="7255919at2"/>
<dbReference type="CDD" id="cd06261">
    <property type="entry name" value="TM_PBP2"/>
    <property type="match status" value="1"/>
</dbReference>
<feature type="transmembrane region" description="Helical" evidence="9">
    <location>
        <begin position="67"/>
        <end position="84"/>
    </location>
</feature>
<proteinExistence type="inferred from homology"/>
<keyword evidence="3 9" id="KW-0813">Transport</keyword>
<accession>A0A0J1FYJ6</accession>
<gene>
    <name evidence="11" type="ORF">EOS_17245</name>
</gene>
<dbReference type="Proteomes" id="UP000035963">
    <property type="component" value="Unassembled WGS sequence"/>
</dbReference>
<keyword evidence="8 9" id="KW-0472">Membrane</keyword>
<keyword evidence="12" id="KW-1185">Reference proteome</keyword>
<keyword evidence="6" id="KW-0029">Amino-acid transport</keyword>
<comment type="similarity">
    <text evidence="2">Belongs to the binding-protein-dependent transport system permease family. HisMQ subfamily.</text>
</comment>
<evidence type="ECO:0000256" key="4">
    <source>
        <dbReference type="ARBA" id="ARBA00022475"/>
    </source>
</evidence>
<dbReference type="SUPFAM" id="SSF161098">
    <property type="entry name" value="MetI-like"/>
    <property type="match status" value="1"/>
</dbReference>
<evidence type="ECO:0000256" key="6">
    <source>
        <dbReference type="ARBA" id="ARBA00022970"/>
    </source>
</evidence>
<dbReference type="Gene3D" id="1.10.3720.10">
    <property type="entry name" value="MetI-like"/>
    <property type="match status" value="1"/>
</dbReference>
<evidence type="ECO:0000256" key="3">
    <source>
        <dbReference type="ARBA" id="ARBA00022448"/>
    </source>
</evidence>
<evidence type="ECO:0000259" key="10">
    <source>
        <dbReference type="PROSITE" id="PS50928"/>
    </source>
</evidence>
<dbReference type="NCBIfam" id="TIGR01726">
    <property type="entry name" value="HEQRo_perm_3TM"/>
    <property type="match status" value="1"/>
</dbReference>
<dbReference type="PANTHER" id="PTHR30614:SF0">
    <property type="entry name" value="L-CYSTINE TRANSPORT SYSTEM PERMEASE PROTEIN TCYL"/>
    <property type="match status" value="1"/>
</dbReference>
<keyword evidence="4" id="KW-1003">Cell membrane</keyword>
<dbReference type="Pfam" id="PF00528">
    <property type="entry name" value="BPD_transp_1"/>
    <property type="match status" value="1"/>
</dbReference>
<dbReference type="InterPro" id="IPR035906">
    <property type="entry name" value="MetI-like_sf"/>
</dbReference>
<comment type="subcellular location">
    <subcellularLocation>
        <location evidence="1">Cell inner membrane</location>
        <topology evidence="1">Multi-pass membrane protein</topology>
    </subcellularLocation>
    <subcellularLocation>
        <location evidence="9">Cell membrane</location>
        <topology evidence="9">Multi-pass membrane protein</topology>
    </subcellularLocation>
</comment>
<reference evidence="11 12" key="1">
    <citation type="journal article" date="2015" name="Genome Announc.">
        <title>Draft Genome Sequence of Burkholderia sp. Strain PML1(12), an Ectomycorrhizosphere-Inhabiting Bacterium with Effective Mineral-Weathering Ability.</title>
        <authorList>
            <person name="Uroz S."/>
            <person name="Oger P."/>
        </authorList>
    </citation>
    <scope>NUCLEOTIDE SEQUENCE [LARGE SCALE GENOMIC DNA]</scope>
    <source>
        <strain evidence="12">PML1(12)</strain>
    </source>
</reference>
<dbReference type="EMBL" id="AEJF01000108">
    <property type="protein sequence ID" value="KLU25028.1"/>
    <property type="molecule type" value="Genomic_DNA"/>
</dbReference>
<keyword evidence="7 9" id="KW-1133">Transmembrane helix</keyword>
<evidence type="ECO:0000256" key="9">
    <source>
        <dbReference type="RuleBase" id="RU363032"/>
    </source>
</evidence>
<comment type="caution">
    <text evidence="11">The sequence shown here is derived from an EMBL/GenBank/DDBJ whole genome shotgun (WGS) entry which is preliminary data.</text>
</comment>
<evidence type="ECO:0000256" key="7">
    <source>
        <dbReference type="ARBA" id="ARBA00022989"/>
    </source>
</evidence>
<organism evidence="11 12">
    <name type="scientific">Caballeronia mineralivorans PML1(12)</name>
    <dbReference type="NCBI Taxonomy" id="908627"/>
    <lineage>
        <taxon>Bacteria</taxon>
        <taxon>Pseudomonadati</taxon>
        <taxon>Pseudomonadota</taxon>
        <taxon>Betaproteobacteria</taxon>
        <taxon>Burkholderiales</taxon>
        <taxon>Burkholderiaceae</taxon>
        <taxon>Caballeronia</taxon>
    </lineage>
</organism>
<keyword evidence="5 9" id="KW-0812">Transmembrane</keyword>
<dbReference type="PROSITE" id="PS50928">
    <property type="entry name" value="ABC_TM1"/>
    <property type="match status" value="1"/>
</dbReference>
<dbReference type="GO" id="GO:0015184">
    <property type="term" value="F:L-cystine transmembrane transporter activity"/>
    <property type="evidence" value="ECO:0007669"/>
    <property type="project" value="TreeGrafter"/>
</dbReference>
<dbReference type="InterPro" id="IPR010065">
    <property type="entry name" value="AA_ABC_transptr_permease_3TM"/>
</dbReference>
<evidence type="ECO:0000256" key="2">
    <source>
        <dbReference type="ARBA" id="ARBA00010072"/>
    </source>
</evidence>
<feature type="transmembrane region" description="Helical" evidence="9">
    <location>
        <begin position="187"/>
        <end position="206"/>
    </location>
</feature>
<dbReference type="InterPro" id="IPR043429">
    <property type="entry name" value="ArtM/GltK/GlnP/TcyL/YhdX-like"/>
</dbReference>
<dbReference type="PATRIC" id="fig|908627.4.peg.3865"/>
<name>A0A0J1FYJ6_9BURK</name>
<feature type="transmembrane region" description="Helical" evidence="9">
    <location>
        <begin position="17"/>
        <end position="46"/>
    </location>
</feature>
<sequence length="218" mass="23455">MQFVLIDQGFHWSDAQFLLVGAVHTLMVSILAGAIGTIGGIMLGWLRHASSGVRIVTAPYVDITRSVPLIIQLILVNSALSMSGTGFSTFWLSIIVLSSSMTVVTSEVVRGALSTVPYAYIRAARSLGIGYFQTLVHISAPLAFRTGLSAWIGLLLGLTRDTALVSVVGYVEFMKSAQILISRTNETLPLLLGVGLFYFVICYPVSRYSAHLQKGLAS</sequence>
<dbReference type="RefSeq" id="WP_047847876.1">
    <property type="nucleotide sequence ID" value="NZ_AEJF01000108.1"/>
</dbReference>
<dbReference type="GO" id="GO:0043190">
    <property type="term" value="C:ATP-binding cassette (ABC) transporter complex"/>
    <property type="evidence" value="ECO:0007669"/>
    <property type="project" value="InterPro"/>
</dbReference>
<evidence type="ECO:0000256" key="1">
    <source>
        <dbReference type="ARBA" id="ARBA00004429"/>
    </source>
</evidence>
<dbReference type="AlphaFoldDB" id="A0A0J1FYJ6"/>
<protein>
    <submittedName>
        <fullName evidence="11">Amino acid ABC transporter</fullName>
    </submittedName>
</protein>
<evidence type="ECO:0000313" key="11">
    <source>
        <dbReference type="EMBL" id="KLU25028.1"/>
    </source>
</evidence>
<evidence type="ECO:0000313" key="12">
    <source>
        <dbReference type="Proteomes" id="UP000035963"/>
    </source>
</evidence>
<dbReference type="PANTHER" id="PTHR30614">
    <property type="entry name" value="MEMBRANE COMPONENT OF AMINO ACID ABC TRANSPORTER"/>
    <property type="match status" value="1"/>
</dbReference>
<feature type="domain" description="ABC transmembrane type-1" evidence="10">
    <location>
        <begin position="22"/>
        <end position="209"/>
    </location>
</feature>
<dbReference type="InterPro" id="IPR000515">
    <property type="entry name" value="MetI-like"/>
</dbReference>